<dbReference type="InterPro" id="IPR029033">
    <property type="entry name" value="His_PPase_superfam"/>
</dbReference>
<evidence type="ECO:0000313" key="2">
    <source>
        <dbReference type="Proteomes" id="UP000247454"/>
    </source>
</evidence>
<evidence type="ECO:0000313" key="1">
    <source>
        <dbReference type="EMBL" id="PYE89180.1"/>
    </source>
</evidence>
<organism evidence="1 2">
    <name type="scientific">Phyllobacterium leguminum</name>
    <dbReference type="NCBI Taxonomy" id="314237"/>
    <lineage>
        <taxon>Bacteria</taxon>
        <taxon>Pseudomonadati</taxon>
        <taxon>Pseudomonadota</taxon>
        <taxon>Alphaproteobacteria</taxon>
        <taxon>Hyphomicrobiales</taxon>
        <taxon>Phyllobacteriaceae</taxon>
        <taxon>Phyllobacterium</taxon>
    </lineage>
</organism>
<accession>A0A318TJ50</accession>
<name>A0A318TJ50_9HYPH</name>
<dbReference type="EMBL" id="QJTF01000004">
    <property type="protein sequence ID" value="PYE89180.1"/>
    <property type="molecule type" value="Genomic_DNA"/>
</dbReference>
<reference evidence="1 2" key="1">
    <citation type="submission" date="2018-06" db="EMBL/GenBank/DDBJ databases">
        <title>Genomic Encyclopedia of Type Strains, Phase III (KMG-III): the genomes of soil and plant-associated and newly described type strains.</title>
        <authorList>
            <person name="Whitman W."/>
        </authorList>
    </citation>
    <scope>NUCLEOTIDE SEQUENCE [LARGE SCALE GENOMIC DNA]</scope>
    <source>
        <strain evidence="1 2">ORS 1419</strain>
    </source>
</reference>
<dbReference type="OrthoDB" id="34197at2"/>
<dbReference type="SUPFAM" id="SSF53254">
    <property type="entry name" value="Phosphoglycerate mutase-like"/>
    <property type="match status" value="1"/>
</dbReference>
<protein>
    <submittedName>
        <fullName evidence="1">Broad specificity phosphatase PhoE</fullName>
    </submittedName>
</protein>
<dbReference type="Gene3D" id="3.40.50.1240">
    <property type="entry name" value="Phosphoglycerate mutase-like"/>
    <property type="match status" value="1"/>
</dbReference>
<gene>
    <name evidence="1" type="ORF">C7477_10415</name>
</gene>
<sequence>MRGYYITHPQIVMDPALPVPQWGLSGTGRARLEAICDRAWVLSLTRIFSSDEKKAVETAEILAGCSGCPIEINARMGENDRSSTGFLPPHEFEKAAGRFFAEPELSFRGWERAVDAQSRIVGAVNSALARYPLGGPVAFVGHGGVGTLLKCHLAGNPITRDRDQPPGGGNIFAFRLSDRALLCDWEPMEQIQEKCEAVFPGKTGTVFPADLRNNEPKDNQR</sequence>
<proteinExistence type="predicted"/>
<dbReference type="AlphaFoldDB" id="A0A318TJ50"/>
<dbReference type="CDD" id="cd07067">
    <property type="entry name" value="HP_PGM_like"/>
    <property type="match status" value="1"/>
</dbReference>
<keyword evidence="2" id="KW-1185">Reference proteome</keyword>
<dbReference type="Pfam" id="PF00300">
    <property type="entry name" value="His_Phos_1"/>
    <property type="match status" value="1"/>
</dbReference>
<dbReference type="InterPro" id="IPR013078">
    <property type="entry name" value="His_Pase_superF_clade-1"/>
</dbReference>
<dbReference type="Proteomes" id="UP000247454">
    <property type="component" value="Unassembled WGS sequence"/>
</dbReference>
<comment type="caution">
    <text evidence="1">The sequence shown here is derived from an EMBL/GenBank/DDBJ whole genome shotgun (WGS) entry which is preliminary data.</text>
</comment>